<feature type="region of interest" description="Disordered" evidence="1">
    <location>
        <begin position="1"/>
        <end position="34"/>
    </location>
</feature>
<keyword evidence="3" id="KW-1185">Reference proteome</keyword>
<feature type="compositionally biased region" description="Basic and acidic residues" evidence="1">
    <location>
        <begin position="10"/>
        <end position="23"/>
    </location>
</feature>
<dbReference type="RefSeq" id="YP_010755187.1">
    <property type="nucleotide sequence ID" value="NC_073468.1"/>
</dbReference>
<dbReference type="Proteomes" id="UP000827768">
    <property type="component" value="Segment"/>
</dbReference>
<protein>
    <submittedName>
        <fullName evidence="2">Uncharacterized protein</fullName>
    </submittedName>
</protein>
<sequence>MGKSRKRRTKPEAVERKPDEEPKAALSELEEEERQFQEILQKMTKLADDLESEEKAGKIGS</sequence>
<dbReference type="GeneID" id="80019838"/>
<evidence type="ECO:0000313" key="2">
    <source>
        <dbReference type="EMBL" id="UDL15947.1"/>
    </source>
</evidence>
<dbReference type="KEGG" id="vg:80019838"/>
<dbReference type="EMBL" id="OK040790">
    <property type="protein sequence ID" value="UDL15947.1"/>
    <property type="molecule type" value="Genomic_DNA"/>
</dbReference>
<gene>
    <name evidence="2" type="primary">197</name>
    <name evidence="2" type="ORF">SEA_PUMPERNICKEL_197</name>
</gene>
<proteinExistence type="predicted"/>
<evidence type="ECO:0000313" key="3">
    <source>
        <dbReference type="Proteomes" id="UP000827768"/>
    </source>
</evidence>
<accession>A0AAE9C2X0</accession>
<organism evidence="2 3">
    <name type="scientific">Microbacterium phage Pumpernickel</name>
    <dbReference type="NCBI Taxonomy" id="2885983"/>
    <lineage>
        <taxon>Viruses</taxon>
        <taxon>Duplodnaviria</taxon>
        <taxon>Heunggongvirae</taxon>
        <taxon>Uroviricota</taxon>
        <taxon>Caudoviricetes</taxon>
        <taxon>Pumpernickelvirus</taxon>
        <taxon>Pumpernickelvirus pumpernickel</taxon>
    </lineage>
</organism>
<reference evidence="2" key="1">
    <citation type="submission" date="2021-09" db="EMBL/GenBank/DDBJ databases">
        <authorList>
            <person name="Andersen S.H."/>
            <person name="Beall E.A."/>
            <person name="Cappelle B."/>
            <person name="Falteisek K.J."/>
            <person name="Fenske B.A."/>
            <person name="Gansluckner N.W."/>
            <person name="Gilbertson S.M."/>
            <person name="Krings K.J."/>
            <person name="Mobeck M."/>
            <person name="Odeku J.O."/>
            <person name="Poncelet M.E."/>
            <person name="Rohr J.R."/>
            <person name="Rolands L."/>
            <person name="Whipple C.D."/>
            <person name="Whipple E.M."/>
            <person name="Spring A.M."/>
            <person name="Klyczek K."/>
            <person name="Garlena R.A."/>
            <person name="Russell D.A."/>
            <person name="Pope W.H."/>
            <person name="Jacobs-Sera D."/>
            <person name="Hatfull G.F."/>
        </authorList>
    </citation>
    <scope>NUCLEOTIDE SEQUENCE</scope>
</reference>
<name>A0AAE9C2X0_9CAUD</name>
<evidence type="ECO:0000256" key="1">
    <source>
        <dbReference type="SAM" id="MobiDB-lite"/>
    </source>
</evidence>